<evidence type="ECO:0000256" key="1">
    <source>
        <dbReference type="ARBA" id="ARBA00022737"/>
    </source>
</evidence>
<keyword evidence="1" id="KW-0677">Repeat</keyword>
<dbReference type="PANTHER" id="PTHR10039:SF14">
    <property type="entry name" value="NACHT DOMAIN-CONTAINING PROTEIN"/>
    <property type="match status" value="1"/>
</dbReference>
<proteinExistence type="predicted"/>
<name>A0A067TTX7_GALM3</name>
<dbReference type="InterPro" id="IPR056884">
    <property type="entry name" value="NPHP3-like_N"/>
</dbReference>
<gene>
    <name evidence="3" type="ORF">GALMADRAFT_387012</name>
</gene>
<dbReference type="PANTHER" id="PTHR10039">
    <property type="entry name" value="AMELOGENIN"/>
    <property type="match status" value="1"/>
</dbReference>
<evidence type="ECO:0000313" key="3">
    <source>
        <dbReference type="EMBL" id="KDR85787.1"/>
    </source>
</evidence>
<protein>
    <recommendedName>
        <fullName evidence="2">Nephrocystin 3-like N-terminal domain-containing protein</fullName>
    </recommendedName>
</protein>
<dbReference type="OrthoDB" id="5967843at2759"/>
<accession>A0A067TTX7</accession>
<reference evidence="4" key="1">
    <citation type="journal article" date="2014" name="Proc. Natl. Acad. Sci. U.S.A.">
        <title>Extensive sampling of basidiomycete genomes demonstrates inadequacy of the white-rot/brown-rot paradigm for wood decay fungi.</title>
        <authorList>
            <person name="Riley R."/>
            <person name="Salamov A.A."/>
            <person name="Brown D.W."/>
            <person name="Nagy L.G."/>
            <person name="Floudas D."/>
            <person name="Held B.W."/>
            <person name="Levasseur A."/>
            <person name="Lombard V."/>
            <person name="Morin E."/>
            <person name="Otillar R."/>
            <person name="Lindquist E.A."/>
            <person name="Sun H."/>
            <person name="LaButti K.M."/>
            <person name="Schmutz J."/>
            <person name="Jabbour D."/>
            <person name="Luo H."/>
            <person name="Baker S.E."/>
            <person name="Pisabarro A.G."/>
            <person name="Walton J.D."/>
            <person name="Blanchette R.A."/>
            <person name="Henrissat B."/>
            <person name="Martin F."/>
            <person name="Cullen D."/>
            <person name="Hibbett D.S."/>
            <person name="Grigoriev I.V."/>
        </authorList>
    </citation>
    <scope>NUCLEOTIDE SEQUENCE [LARGE SCALE GENOMIC DNA]</scope>
    <source>
        <strain evidence="4">CBS 339.88</strain>
    </source>
</reference>
<evidence type="ECO:0000313" key="4">
    <source>
        <dbReference type="Proteomes" id="UP000027222"/>
    </source>
</evidence>
<sequence>MSPWHSREDNKRYHGVDLPSRPTIEHFMELLREEPPGRYAGSFFFARGIAGRNSGEALFSTLAYQIAKNIPGMQAHIDDAMNADQTLPTKSLDIQLQSLIIGPLSRFGDLTHIPTVIIDGLDECLGSRNQRAILSLIAKARTISHVPLRFVIASRPEFCICDSFDKKPLFDITKQISLTDTTDNWDANKDIDTYLRDGFAKIYEENSDIMDDVQLPWPSEETISNFVQKSSGQFVYASTVLRFVGEASDFDSPETQLQIITSPGPLRSRAFSDLDQLYTTILSAYPRPDTLLRVLGGLLVNASLEALEMITGLSVLEIKIVLRAVASLVYLSNGHTWVTEENMDDDKDLENVYGHKSYFTFCHLSFREFLEDKNRSGPFSIDVQALHDDIFGRLFDTVYDGLKGICRYSELICSQAWSDMYQGSPPELRLQASPEKIRNCVERLQSDLHQFSLGDRFIPSQAKCLLRYMSMVEKLLLSVLSDDTPLVIAILPKIRAIQDLSIKYLLSISSSSLLETLSYFMATWDDDDRFAGLFFSRICYLKDFSVVDEAWAKAFLIQNAHFFERSELDWEYRPLGCLSSFLRNPSRGGTFHAQFRAHCIRTCERFLLQLPLTDIGISILKSPRILVCRGILRRPRYFKHQDRQRHFCHGGPYQYIVPL</sequence>
<feature type="domain" description="Nephrocystin 3-like N-terminal" evidence="2">
    <location>
        <begin position="31"/>
        <end position="155"/>
    </location>
</feature>
<dbReference type="AlphaFoldDB" id="A0A067TTX7"/>
<dbReference type="Proteomes" id="UP000027222">
    <property type="component" value="Unassembled WGS sequence"/>
</dbReference>
<dbReference type="EMBL" id="KL142367">
    <property type="protein sequence ID" value="KDR85787.1"/>
    <property type="molecule type" value="Genomic_DNA"/>
</dbReference>
<evidence type="ECO:0000259" key="2">
    <source>
        <dbReference type="Pfam" id="PF24883"/>
    </source>
</evidence>
<keyword evidence="4" id="KW-1185">Reference proteome</keyword>
<dbReference type="HOGENOM" id="CLU_000288_6_10_1"/>
<organism evidence="3 4">
    <name type="scientific">Galerina marginata (strain CBS 339.88)</name>
    <dbReference type="NCBI Taxonomy" id="685588"/>
    <lineage>
        <taxon>Eukaryota</taxon>
        <taxon>Fungi</taxon>
        <taxon>Dikarya</taxon>
        <taxon>Basidiomycota</taxon>
        <taxon>Agaricomycotina</taxon>
        <taxon>Agaricomycetes</taxon>
        <taxon>Agaricomycetidae</taxon>
        <taxon>Agaricales</taxon>
        <taxon>Agaricineae</taxon>
        <taxon>Strophariaceae</taxon>
        <taxon>Galerina</taxon>
    </lineage>
</organism>
<dbReference type="STRING" id="685588.A0A067TTX7"/>
<dbReference type="Pfam" id="PF24883">
    <property type="entry name" value="NPHP3_N"/>
    <property type="match status" value="1"/>
</dbReference>